<reference evidence="1" key="1">
    <citation type="submission" date="2022-10" db="EMBL/GenBank/DDBJ databases">
        <authorList>
            <person name="Chen Y."/>
            <person name="Dougan E. K."/>
            <person name="Chan C."/>
            <person name="Rhodes N."/>
            <person name="Thang M."/>
        </authorList>
    </citation>
    <scope>NUCLEOTIDE SEQUENCE</scope>
</reference>
<evidence type="ECO:0000313" key="1">
    <source>
        <dbReference type="EMBL" id="CAI4005415.1"/>
    </source>
</evidence>
<dbReference type="EMBL" id="CAMXCT010003624">
    <property type="protein sequence ID" value="CAI4005415.1"/>
    <property type="molecule type" value="Genomic_DNA"/>
</dbReference>
<accession>A0A9P1D915</accession>
<dbReference type="Proteomes" id="UP001152797">
    <property type="component" value="Unassembled WGS sequence"/>
</dbReference>
<reference evidence="2" key="2">
    <citation type="submission" date="2024-04" db="EMBL/GenBank/DDBJ databases">
        <authorList>
            <person name="Chen Y."/>
            <person name="Shah S."/>
            <person name="Dougan E. K."/>
            <person name="Thang M."/>
            <person name="Chan C."/>
        </authorList>
    </citation>
    <scope>NUCLEOTIDE SEQUENCE [LARGE SCALE GENOMIC DNA]</scope>
</reference>
<dbReference type="OrthoDB" id="410713at2759"/>
<dbReference type="AlphaFoldDB" id="A0A9P1D915"/>
<proteinExistence type="predicted"/>
<sequence length="496" mass="56476">MSLRRSCHGYRLFGRAGSEFADDHRAERLQDEVTKAVRDRQVMREVIQKCPPLALKLLLLFVEQIMRAPMEADLAEAREVHLAFNTVKVWLLHDVLPKENPEEVIAGWNLEKTEAKFFNHYKNIWRAIYTRDADRRDGEESGPDFIAMALDRNQRGHETSRSQSFYGICPEAEKSQHVNVLEEGQWGKVVEGPVPSKMLLIGNSLSLYWQARGLAELIGAAFLAAGGQELASRFTDFLPRATRQGVPWSNFSTEVALICRACPEEEDWRWPHSCLGSWFRPILPMVQADTQRALHSSGAEAAVRAFLRRYDAVIHFRCFPHFDSASIYPLAAFSMYAALPPSMAVKEDLRFIIVSGPLGEPCSAAARALGSYLQRRFPQAEVVQKFGSAPEGKMSEDLSDGADEEFDFALQVYAPVLFRSPSSFSLWAALARNEDQLVITAVNPPKLAHYGWRWPSANFGRNWRWVEVPLLTREVVAKHKFNFKDHHHWVEWLETH</sequence>
<dbReference type="EMBL" id="CAMXCT030003624">
    <property type="protein sequence ID" value="CAL4792727.1"/>
    <property type="molecule type" value="Genomic_DNA"/>
</dbReference>
<evidence type="ECO:0000313" key="3">
    <source>
        <dbReference type="Proteomes" id="UP001152797"/>
    </source>
</evidence>
<evidence type="ECO:0000313" key="2">
    <source>
        <dbReference type="EMBL" id="CAL1158790.1"/>
    </source>
</evidence>
<protein>
    <submittedName>
        <fullName evidence="1">Uncharacterized protein</fullName>
    </submittedName>
</protein>
<comment type="caution">
    <text evidence="1">The sequence shown here is derived from an EMBL/GenBank/DDBJ whole genome shotgun (WGS) entry which is preliminary data.</text>
</comment>
<name>A0A9P1D915_9DINO</name>
<keyword evidence="3" id="KW-1185">Reference proteome</keyword>
<organism evidence="1">
    <name type="scientific">Cladocopium goreaui</name>
    <dbReference type="NCBI Taxonomy" id="2562237"/>
    <lineage>
        <taxon>Eukaryota</taxon>
        <taxon>Sar</taxon>
        <taxon>Alveolata</taxon>
        <taxon>Dinophyceae</taxon>
        <taxon>Suessiales</taxon>
        <taxon>Symbiodiniaceae</taxon>
        <taxon>Cladocopium</taxon>
    </lineage>
</organism>
<gene>
    <name evidence="1" type="ORF">C1SCF055_LOCUS31136</name>
</gene>
<dbReference type="EMBL" id="CAMXCT020003624">
    <property type="protein sequence ID" value="CAL1158790.1"/>
    <property type="molecule type" value="Genomic_DNA"/>
</dbReference>